<feature type="region of interest" description="Disordered" evidence="1">
    <location>
        <begin position="1"/>
        <end position="41"/>
    </location>
</feature>
<reference evidence="2" key="1">
    <citation type="submission" date="2014-11" db="EMBL/GenBank/DDBJ databases">
        <authorList>
            <person name="Amaro Gonzalez C."/>
        </authorList>
    </citation>
    <scope>NUCLEOTIDE SEQUENCE</scope>
</reference>
<proteinExistence type="predicted"/>
<evidence type="ECO:0000313" key="2">
    <source>
        <dbReference type="EMBL" id="JAH92297.1"/>
    </source>
</evidence>
<reference evidence="2" key="2">
    <citation type="journal article" date="2015" name="Fish Shellfish Immunol.">
        <title>Early steps in the European eel (Anguilla anguilla)-Vibrio vulnificus interaction in the gills: Role of the RtxA13 toxin.</title>
        <authorList>
            <person name="Callol A."/>
            <person name="Pajuelo D."/>
            <person name="Ebbesson L."/>
            <person name="Teles M."/>
            <person name="MacKenzie S."/>
            <person name="Amaro C."/>
        </authorList>
    </citation>
    <scope>NUCLEOTIDE SEQUENCE</scope>
</reference>
<name>A0A0E9WPM3_ANGAN</name>
<accession>A0A0E9WPM3</accession>
<dbReference type="EMBL" id="GBXM01016280">
    <property type="protein sequence ID" value="JAH92297.1"/>
    <property type="molecule type" value="Transcribed_RNA"/>
</dbReference>
<evidence type="ECO:0000256" key="1">
    <source>
        <dbReference type="SAM" id="MobiDB-lite"/>
    </source>
</evidence>
<sequence length="93" mass="10215">MISEYGPCHTSGGCSNAKEQRRSTSGSSWLPGFPGNQLSLNEEGPSAVFKMRLSRRQPGAARFHSSHLPRSSLLDSNRLAFGEKQIELPYGKH</sequence>
<organism evidence="2">
    <name type="scientific">Anguilla anguilla</name>
    <name type="common">European freshwater eel</name>
    <name type="synonym">Muraena anguilla</name>
    <dbReference type="NCBI Taxonomy" id="7936"/>
    <lineage>
        <taxon>Eukaryota</taxon>
        <taxon>Metazoa</taxon>
        <taxon>Chordata</taxon>
        <taxon>Craniata</taxon>
        <taxon>Vertebrata</taxon>
        <taxon>Euteleostomi</taxon>
        <taxon>Actinopterygii</taxon>
        <taxon>Neopterygii</taxon>
        <taxon>Teleostei</taxon>
        <taxon>Anguilliformes</taxon>
        <taxon>Anguillidae</taxon>
        <taxon>Anguilla</taxon>
    </lineage>
</organism>
<protein>
    <submittedName>
        <fullName evidence="2">Uncharacterized protein</fullName>
    </submittedName>
</protein>
<dbReference type="AlphaFoldDB" id="A0A0E9WPM3"/>